<sequence length="152" mass="16823">MPRGPFCTLLACIGLLVSVTLSLAADNVPLNANQEAQAKDLFTELRCVVCQNQSIADSDAEVARDLRQVVREQIAGGATNSEVKNFLVSRYGEFILLKPSWAAHTFVLWISPLLFLLFGLYWILRSRTTSAASVAPLSSDEQRKLDELLKKQ</sequence>
<keyword evidence="5 6" id="KW-0408">Iron</keyword>
<dbReference type="CDD" id="cd16378">
    <property type="entry name" value="CcmH_N"/>
    <property type="match status" value="1"/>
</dbReference>
<feature type="chain" id="PRO_5045010219" description="Cytochrome c-type biogenesis protein" evidence="6">
    <location>
        <begin position="25"/>
        <end position="152"/>
    </location>
</feature>
<dbReference type="RefSeq" id="WP_377211694.1">
    <property type="nucleotide sequence ID" value="NZ_JBHTJV010000003.1"/>
</dbReference>
<keyword evidence="2 6" id="KW-0349">Heme</keyword>
<evidence type="ECO:0000313" key="8">
    <source>
        <dbReference type="EMBL" id="MFD0915849.1"/>
    </source>
</evidence>
<dbReference type="InterPro" id="IPR005616">
    <property type="entry name" value="CcmH/CycL/Ccl2/NrfF_N"/>
</dbReference>
<dbReference type="Gene3D" id="1.10.8.640">
    <property type="entry name" value="Cytochrome C biogenesis protein"/>
    <property type="match status" value="1"/>
</dbReference>
<name>A0ABW3FBK7_9HYPH</name>
<dbReference type="Pfam" id="PF03918">
    <property type="entry name" value="CcmH"/>
    <property type="match status" value="1"/>
</dbReference>
<comment type="similarity">
    <text evidence="1 6">Belongs to the CcmH/CycL/Ccl2/NrfF family.</text>
</comment>
<proteinExistence type="inferred from homology"/>
<keyword evidence="4 6" id="KW-0732">Signal</keyword>
<dbReference type="PANTHER" id="PTHR47870">
    <property type="entry name" value="CYTOCHROME C-TYPE BIOGENESIS PROTEIN CCMH"/>
    <property type="match status" value="1"/>
</dbReference>
<comment type="function">
    <text evidence="6">Possible subunit of a heme lyase.</text>
</comment>
<keyword evidence="6" id="KW-0812">Transmembrane</keyword>
<gene>
    <name evidence="8" type="ORF">ACFQ14_05465</name>
</gene>
<keyword evidence="6" id="KW-0472">Membrane</keyword>
<dbReference type="InterPro" id="IPR051263">
    <property type="entry name" value="C-type_cytochrome_biogenesis"/>
</dbReference>
<protein>
    <recommendedName>
        <fullName evidence="6">Cytochrome c-type biogenesis protein</fullName>
    </recommendedName>
</protein>
<keyword evidence="6" id="KW-1133">Transmembrane helix</keyword>
<evidence type="ECO:0000256" key="2">
    <source>
        <dbReference type="ARBA" id="ARBA00022617"/>
    </source>
</evidence>
<evidence type="ECO:0000256" key="1">
    <source>
        <dbReference type="ARBA" id="ARBA00010342"/>
    </source>
</evidence>
<accession>A0ABW3FBK7</accession>
<evidence type="ECO:0000256" key="3">
    <source>
        <dbReference type="ARBA" id="ARBA00022723"/>
    </source>
</evidence>
<evidence type="ECO:0000256" key="6">
    <source>
        <dbReference type="RuleBase" id="RU364112"/>
    </source>
</evidence>
<evidence type="ECO:0000313" key="9">
    <source>
        <dbReference type="Proteomes" id="UP001597101"/>
    </source>
</evidence>
<feature type="domain" description="CcmH/CycL/Ccl2/NrfF N-terminal" evidence="7">
    <location>
        <begin position="15"/>
        <end position="149"/>
    </location>
</feature>
<reference evidence="9" key="1">
    <citation type="journal article" date="2019" name="Int. J. Syst. Evol. Microbiol.">
        <title>The Global Catalogue of Microorganisms (GCM) 10K type strain sequencing project: providing services to taxonomists for standard genome sequencing and annotation.</title>
        <authorList>
            <consortium name="The Broad Institute Genomics Platform"/>
            <consortium name="The Broad Institute Genome Sequencing Center for Infectious Disease"/>
            <person name="Wu L."/>
            <person name="Ma J."/>
        </authorList>
    </citation>
    <scope>NUCLEOTIDE SEQUENCE [LARGE SCALE GENOMIC DNA]</scope>
    <source>
        <strain evidence="9">CCUG 60023</strain>
    </source>
</reference>
<comment type="caution">
    <text evidence="8">The sequence shown here is derived from an EMBL/GenBank/DDBJ whole genome shotgun (WGS) entry which is preliminary data.</text>
</comment>
<keyword evidence="9" id="KW-1185">Reference proteome</keyword>
<dbReference type="PANTHER" id="PTHR47870:SF4">
    <property type="entry name" value="CYTOCHROME C-TYPE BIOGENESIS PROTEIN CYCH"/>
    <property type="match status" value="1"/>
</dbReference>
<dbReference type="InterPro" id="IPR038297">
    <property type="entry name" value="CcmH/CycL/NrfF/Ccl2_sf"/>
</dbReference>
<dbReference type="Proteomes" id="UP001597101">
    <property type="component" value="Unassembled WGS sequence"/>
</dbReference>
<evidence type="ECO:0000259" key="7">
    <source>
        <dbReference type="Pfam" id="PF03918"/>
    </source>
</evidence>
<dbReference type="EMBL" id="JBHTJV010000003">
    <property type="protein sequence ID" value="MFD0915849.1"/>
    <property type="molecule type" value="Genomic_DNA"/>
</dbReference>
<keyword evidence="3 6" id="KW-0479">Metal-binding</keyword>
<feature type="transmembrane region" description="Helical" evidence="6">
    <location>
        <begin position="101"/>
        <end position="124"/>
    </location>
</feature>
<organism evidence="8 9">
    <name type="scientific">Pseudahrensia aquimaris</name>
    <dbReference type="NCBI Taxonomy" id="744461"/>
    <lineage>
        <taxon>Bacteria</taxon>
        <taxon>Pseudomonadati</taxon>
        <taxon>Pseudomonadota</taxon>
        <taxon>Alphaproteobacteria</taxon>
        <taxon>Hyphomicrobiales</taxon>
        <taxon>Ahrensiaceae</taxon>
        <taxon>Pseudahrensia</taxon>
    </lineage>
</organism>
<evidence type="ECO:0000256" key="5">
    <source>
        <dbReference type="ARBA" id="ARBA00023004"/>
    </source>
</evidence>
<feature type="signal peptide" evidence="6">
    <location>
        <begin position="1"/>
        <end position="24"/>
    </location>
</feature>
<evidence type="ECO:0000256" key="4">
    <source>
        <dbReference type="ARBA" id="ARBA00022729"/>
    </source>
</evidence>